<name>A0ABS2NVA2_9BACI</name>
<dbReference type="CDD" id="cd06262">
    <property type="entry name" value="metallo-hydrolase-like_MBL-fold"/>
    <property type="match status" value="1"/>
</dbReference>
<dbReference type="Proteomes" id="UP000737402">
    <property type="component" value="Unassembled WGS sequence"/>
</dbReference>
<evidence type="ECO:0000313" key="3">
    <source>
        <dbReference type="Proteomes" id="UP000737402"/>
    </source>
</evidence>
<sequence>MKITRLGHSCFVISTNKGKNVMVDPFLGQNPACPREFLQEKYLKKIDTVFLTHGHFDHISGLSEVKAANPEVLVVAQYELALKLMGEGYNVFPLNYGGSYREDTFEVTMVNAVHTSSFGETQGPPALVGLPCGYILNVFGEKVLYISGDTNVMADMKIIQDIYHPTVAILACSGQFVMGVREATYALNNLLAVEKVIPCHTFPKVDESANPEMMAGLVEGFPVIQFMVGQDQELKEAMEGTDVEVCVMTYGETLEI</sequence>
<dbReference type="PANTHER" id="PTHR43546:SF3">
    <property type="entry name" value="UPF0173 METAL-DEPENDENT HYDROLASE MJ1163"/>
    <property type="match status" value="1"/>
</dbReference>
<comment type="caution">
    <text evidence="2">The sequence shown here is derived from an EMBL/GenBank/DDBJ whole genome shotgun (WGS) entry which is preliminary data.</text>
</comment>
<gene>
    <name evidence="2" type="ORF">JOC95_000315</name>
</gene>
<dbReference type="Gene3D" id="3.60.15.10">
    <property type="entry name" value="Ribonuclease Z/Hydroxyacylglutathione hydrolase-like"/>
    <property type="match status" value="1"/>
</dbReference>
<dbReference type="SMART" id="SM00849">
    <property type="entry name" value="Lactamase_B"/>
    <property type="match status" value="1"/>
</dbReference>
<dbReference type="NCBIfam" id="NF001911">
    <property type="entry name" value="PRK00685.1"/>
    <property type="match status" value="1"/>
</dbReference>
<dbReference type="SUPFAM" id="SSF56281">
    <property type="entry name" value="Metallo-hydrolase/oxidoreductase"/>
    <property type="match status" value="1"/>
</dbReference>
<dbReference type="InterPro" id="IPR050114">
    <property type="entry name" value="UPF0173_UPF0282_UlaG_hydrolase"/>
</dbReference>
<feature type="domain" description="Metallo-beta-lactamase" evidence="1">
    <location>
        <begin position="7"/>
        <end position="200"/>
    </location>
</feature>
<dbReference type="RefSeq" id="WP_204412754.1">
    <property type="nucleotide sequence ID" value="NZ_JAFBED010000001.1"/>
</dbReference>
<protein>
    <submittedName>
        <fullName evidence="2">L-ascorbate metabolism protein UlaG (Beta-lactamase superfamily)</fullName>
    </submittedName>
</protein>
<reference evidence="2 3" key="1">
    <citation type="submission" date="2021-01" db="EMBL/GenBank/DDBJ databases">
        <title>Genomic Encyclopedia of Type Strains, Phase IV (KMG-IV): sequencing the most valuable type-strain genomes for metagenomic binning, comparative biology and taxonomic classification.</title>
        <authorList>
            <person name="Goeker M."/>
        </authorList>
    </citation>
    <scope>NUCLEOTIDE SEQUENCE [LARGE SCALE GENOMIC DNA]</scope>
    <source>
        <strain evidence="2 3">DSM 25879</strain>
    </source>
</reference>
<organism evidence="2 3">
    <name type="scientific">Sutcliffiella tianshenii</name>
    <dbReference type="NCBI Taxonomy" id="1463404"/>
    <lineage>
        <taxon>Bacteria</taxon>
        <taxon>Bacillati</taxon>
        <taxon>Bacillota</taxon>
        <taxon>Bacilli</taxon>
        <taxon>Bacillales</taxon>
        <taxon>Bacillaceae</taxon>
        <taxon>Sutcliffiella</taxon>
    </lineage>
</organism>
<dbReference type="PANTHER" id="PTHR43546">
    <property type="entry name" value="UPF0173 METAL-DEPENDENT HYDROLASE MJ1163-RELATED"/>
    <property type="match status" value="1"/>
</dbReference>
<evidence type="ECO:0000259" key="1">
    <source>
        <dbReference type="SMART" id="SM00849"/>
    </source>
</evidence>
<dbReference type="Pfam" id="PF12706">
    <property type="entry name" value="Lactamase_B_2"/>
    <property type="match status" value="1"/>
</dbReference>
<accession>A0ABS2NVA2</accession>
<dbReference type="EMBL" id="JAFBED010000001">
    <property type="protein sequence ID" value="MBM7618473.1"/>
    <property type="molecule type" value="Genomic_DNA"/>
</dbReference>
<dbReference type="InterPro" id="IPR001279">
    <property type="entry name" value="Metallo-B-lactamas"/>
</dbReference>
<keyword evidence="3" id="KW-1185">Reference proteome</keyword>
<evidence type="ECO:0000313" key="2">
    <source>
        <dbReference type="EMBL" id="MBM7618473.1"/>
    </source>
</evidence>
<proteinExistence type="predicted"/>
<dbReference type="InterPro" id="IPR036866">
    <property type="entry name" value="RibonucZ/Hydroxyglut_hydro"/>
</dbReference>